<dbReference type="FunFam" id="3.40.50.1980:FF:000026">
    <property type="entry name" value="Histidinol dehydrogenase"/>
    <property type="match status" value="1"/>
</dbReference>
<reference evidence="15 16" key="1">
    <citation type="submission" date="2015-06" db="EMBL/GenBank/DDBJ databases">
        <title>Draft genome of the moderately acidophilic sulfate reducer Candidatus Desulfosporosinus acididurans strain M1.</title>
        <authorList>
            <person name="Poehlein A."/>
            <person name="Petzsch P."/>
            <person name="Johnson B.D."/>
            <person name="Schloemann M."/>
            <person name="Daniel R."/>
            <person name="Muehling M."/>
        </authorList>
    </citation>
    <scope>NUCLEOTIDE SEQUENCE [LARGE SCALE GENOMIC DNA]</scope>
    <source>
        <strain evidence="15 16">M1</strain>
    </source>
</reference>
<evidence type="ECO:0000256" key="8">
    <source>
        <dbReference type="HAMAP-Rule" id="MF_01024"/>
    </source>
</evidence>
<evidence type="ECO:0000256" key="12">
    <source>
        <dbReference type="PIRSR" id="PIRSR000099-3"/>
    </source>
</evidence>
<dbReference type="PANTHER" id="PTHR21256:SF2">
    <property type="entry name" value="HISTIDINE BIOSYNTHESIS TRIFUNCTIONAL PROTEIN"/>
    <property type="match status" value="1"/>
</dbReference>
<feature type="active site" description="Proton acceptor" evidence="8 10">
    <location>
        <position position="323"/>
    </location>
</feature>
<evidence type="ECO:0000256" key="10">
    <source>
        <dbReference type="PIRSR" id="PIRSR000099-1"/>
    </source>
</evidence>
<dbReference type="InterPro" id="IPR001692">
    <property type="entry name" value="Histidinol_DH_CS"/>
</dbReference>
<keyword evidence="5 8" id="KW-0862">Zinc</keyword>
<feature type="binding site" evidence="8 12">
    <location>
        <position position="416"/>
    </location>
    <ligand>
        <name>substrate</name>
    </ligand>
</feature>
<feature type="binding site" evidence="8 13">
    <location>
        <position position="258"/>
    </location>
    <ligand>
        <name>Zn(2+)</name>
        <dbReference type="ChEBI" id="CHEBI:29105"/>
    </ligand>
</feature>
<dbReference type="NCBIfam" id="TIGR00069">
    <property type="entry name" value="hisD"/>
    <property type="match status" value="1"/>
</dbReference>
<dbReference type="EC" id="1.1.1.23" evidence="3 8"/>
<keyword evidence="4 8" id="KW-0479">Metal-binding</keyword>
<dbReference type="PANTHER" id="PTHR21256">
    <property type="entry name" value="HISTIDINOL DEHYDROGENASE HDH"/>
    <property type="match status" value="1"/>
</dbReference>
<evidence type="ECO:0000256" key="5">
    <source>
        <dbReference type="ARBA" id="ARBA00022833"/>
    </source>
</evidence>
<evidence type="ECO:0000256" key="2">
    <source>
        <dbReference type="ARBA" id="ARBA00010178"/>
    </source>
</evidence>
<dbReference type="RefSeq" id="WP_047810396.1">
    <property type="nucleotide sequence ID" value="NZ_LDZY01000008.1"/>
</dbReference>
<feature type="binding site" evidence="8 12">
    <location>
        <position position="255"/>
    </location>
    <ligand>
        <name>substrate</name>
    </ligand>
</feature>
<dbReference type="PATRIC" id="fig|476652.3.peg.2673"/>
<dbReference type="Proteomes" id="UP000036356">
    <property type="component" value="Unassembled WGS sequence"/>
</dbReference>
<feature type="binding site" evidence="8 12">
    <location>
        <position position="324"/>
    </location>
    <ligand>
        <name>substrate</name>
    </ligand>
</feature>
<dbReference type="Gene3D" id="1.20.5.1300">
    <property type="match status" value="1"/>
</dbReference>
<comment type="function">
    <text evidence="1 8">Catalyzes the sequential NAD-dependent oxidations of L-histidinol to L-histidinaldehyde and then to L-histidine.</text>
</comment>
<comment type="catalytic activity">
    <reaction evidence="7 8">
        <text>L-histidinol + 2 NAD(+) + H2O = L-histidine + 2 NADH + 3 H(+)</text>
        <dbReference type="Rhea" id="RHEA:20641"/>
        <dbReference type="ChEBI" id="CHEBI:15377"/>
        <dbReference type="ChEBI" id="CHEBI:15378"/>
        <dbReference type="ChEBI" id="CHEBI:57540"/>
        <dbReference type="ChEBI" id="CHEBI:57595"/>
        <dbReference type="ChEBI" id="CHEBI:57699"/>
        <dbReference type="ChEBI" id="CHEBI:57945"/>
        <dbReference type="EC" id="1.1.1.23"/>
    </reaction>
</comment>
<dbReference type="FunFam" id="3.40.50.1980:FF:000001">
    <property type="entry name" value="Histidinol dehydrogenase"/>
    <property type="match status" value="1"/>
</dbReference>
<dbReference type="InterPro" id="IPR012131">
    <property type="entry name" value="Hstdl_DH"/>
</dbReference>
<feature type="binding site" evidence="8 12">
    <location>
        <position position="357"/>
    </location>
    <ligand>
        <name>substrate</name>
    </ligand>
</feature>
<evidence type="ECO:0000256" key="9">
    <source>
        <dbReference type="PIRNR" id="PIRNR000099"/>
    </source>
</evidence>
<sequence length="436" mass="47812">MKVENLKDIDLKRLTRKSYGDDKALEQRVAEILERVREKGDEALYEMTEKFDRVNLRQKGLKVTEEELQGAYREVGDDFIQALRRAKGNILGYHEKQKRVSWLDPESDGSILGQLLLPLQRVGIYVPGGTASYPSSVLMNALPAVVAGVKEIVMVSPPRPDGSLLPEVLVAAAEAGVTEIYKVGGAQGIAALAYGTESISRVDKITGPGNIYVTLAKKQVFGCVDIDMLAGPSEILILADESGNAEELAADLLSQAEHDRLASAILVSPSRNLLEETVKEVERQLDELPRREIARASWETYGAAILVNDLSEGMALANEIAPEHFELVVKDPYSWLGRVKNVGAVFLGRYSPEPVGDYFAGPNHVLPTGGTARFYSPLNVDTFMKKVSVIGYSEEALKRDAQQIALLARREGLEAHARAVEVRVKEGEQFNGNDDK</sequence>
<dbReference type="Gene3D" id="3.40.50.1980">
    <property type="entry name" value="Nitrogenase molybdenum iron protein domain"/>
    <property type="match status" value="2"/>
</dbReference>
<dbReference type="PIRSF" id="PIRSF000099">
    <property type="entry name" value="Histidinol_dh"/>
    <property type="match status" value="1"/>
</dbReference>
<evidence type="ECO:0000313" key="16">
    <source>
        <dbReference type="Proteomes" id="UP000036356"/>
    </source>
</evidence>
<evidence type="ECO:0000256" key="1">
    <source>
        <dbReference type="ARBA" id="ARBA00003850"/>
    </source>
</evidence>
<feature type="active site" description="Proton acceptor" evidence="8 10">
    <location>
        <position position="324"/>
    </location>
</feature>
<evidence type="ECO:0000256" key="11">
    <source>
        <dbReference type="PIRSR" id="PIRSR000099-2"/>
    </source>
</evidence>
<keyword evidence="16" id="KW-1185">Reference proteome</keyword>
<dbReference type="Pfam" id="PF00815">
    <property type="entry name" value="Histidinol_dh"/>
    <property type="match status" value="1"/>
</dbReference>
<dbReference type="GO" id="GO:0004399">
    <property type="term" value="F:histidinol dehydrogenase activity"/>
    <property type="evidence" value="ECO:0007669"/>
    <property type="project" value="UniProtKB-UniRule"/>
</dbReference>
<protein>
    <recommendedName>
        <fullName evidence="3 8">Histidinol dehydrogenase</fullName>
        <shortName evidence="8">HDH</shortName>
        <ecNumber evidence="3 8">1.1.1.23</ecNumber>
    </recommendedName>
</protein>
<comment type="caution">
    <text evidence="15">The sequence shown here is derived from an EMBL/GenBank/DDBJ whole genome shotgun (WGS) entry which is preliminary data.</text>
</comment>
<feature type="binding site" evidence="8 12">
    <location>
        <position position="258"/>
    </location>
    <ligand>
        <name>substrate</name>
    </ligand>
</feature>
<dbReference type="STRING" id="476652.DEAC_c25580"/>
<feature type="binding site" evidence="8 11">
    <location>
        <position position="210"/>
    </location>
    <ligand>
        <name>NAD(+)</name>
        <dbReference type="ChEBI" id="CHEBI:57540"/>
    </ligand>
</feature>
<dbReference type="PROSITE" id="PS00611">
    <property type="entry name" value="HISOL_DEHYDROGENASE"/>
    <property type="match status" value="1"/>
</dbReference>
<dbReference type="PRINTS" id="PR00083">
    <property type="entry name" value="HOLDHDRGNASE"/>
</dbReference>
<dbReference type="GO" id="GO:0051287">
    <property type="term" value="F:NAD binding"/>
    <property type="evidence" value="ECO:0007669"/>
    <property type="project" value="InterPro"/>
</dbReference>
<evidence type="ECO:0000256" key="7">
    <source>
        <dbReference type="ARBA" id="ARBA00049489"/>
    </source>
</evidence>
<evidence type="ECO:0000256" key="13">
    <source>
        <dbReference type="PIRSR" id="PIRSR000099-4"/>
    </source>
</evidence>
<comment type="similarity">
    <text evidence="2 8 9 14">Belongs to the histidinol dehydrogenase family.</text>
</comment>
<feature type="binding site" evidence="8 12">
    <location>
        <position position="411"/>
    </location>
    <ligand>
        <name>substrate</name>
    </ligand>
</feature>
<dbReference type="InterPro" id="IPR016161">
    <property type="entry name" value="Ald_DH/histidinol_DH"/>
</dbReference>
<feature type="binding site" evidence="8 13">
    <location>
        <position position="255"/>
    </location>
    <ligand>
        <name>Zn(2+)</name>
        <dbReference type="ChEBI" id="CHEBI:29105"/>
    </ligand>
</feature>
<dbReference type="UniPathway" id="UPA00031">
    <property type="reaction ID" value="UER00014"/>
</dbReference>
<name>A0A0J1IL51_9FIRM</name>
<dbReference type="HAMAP" id="MF_01024">
    <property type="entry name" value="HisD"/>
    <property type="match status" value="1"/>
</dbReference>
<comment type="pathway">
    <text evidence="8">Amino-acid biosynthesis; L-histidine biosynthesis; L-histidine from 5-phospho-alpha-D-ribose 1-diphosphate: step 9/9.</text>
</comment>
<organism evidence="15 16">
    <name type="scientific">Desulfosporosinus acididurans</name>
    <dbReference type="NCBI Taxonomy" id="476652"/>
    <lineage>
        <taxon>Bacteria</taxon>
        <taxon>Bacillati</taxon>
        <taxon>Bacillota</taxon>
        <taxon>Clostridia</taxon>
        <taxon>Eubacteriales</taxon>
        <taxon>Desulfitobacteriaceae</taxon>
        <taxon>Desulfosporosinus</taxon>
    </lineage>
</organism>
<feature type="binding site" evidence="8 12">
    <location>
        <position position="233"/>
    </location>
    <ligand>
        <name>substrate</name>
    </ligand>
</feature>
<feature type="binding site" evidence="8 13">
    <location>
        <position position="357"/>
    </location>
    <ligand>
        <name>Zn(2+)</name>
        <dbReference type="ChEBI" id="CHEBI:29105"/>
    </ligand>
</feature>
<evidence type="ECO:0000256" key="4">
    <source>
        <dbReference type="ARBA" id="ARBA00022723"/>
    </source>
</evidence>
<evidence type="ECO:0000256" key="6">
    <source>
        <dbReference type="ARBA" id="ARBA00023002"/>
    </source>
</evidence>
<feature type="binding site" evidence="8 11">
    <location>
        <position position="125"/>
    </location>
    <ligand>
        <name>NAD(+)</name>
        <dbReference type="ChEBI" id="CHEBI:57540"/>
    </ligand>
</feature>
<feature type="binding site" evidence="8 13">
    <location>
        <position position="416"/>
    </location>
    <ligand>
        <name>Zn(2+)</name>
        <dbReference type="ChEBI" id="CHEBI:29105"/>
    </ligand>
</feature>
<evidence type="ECO:0000313" key="15">
    <source>
        <dbReference type="EMBL" id="KLU65421.1"/>
    </source>
</evidence>
<gene>
    <name evidence="8 15" type="primary">hisD</name>
    <name evidence="15" type="ORF">DEAC_c25580</name>
</gene>
<keyword evidence="8" id="KW-0368">Histidine biosynthesis</keyword>
<dbReference type="EMBL" id="LDZY01000008">
    <property type="protein sequence ID" value="KLU65421.1"/>
    <property type="molecule type" value="Genomic_DNA"/>
</dbReference>
<proteinExistence type="inferred from homology"/>
<dbReference type="GO" id="GO:0005829">
    <property type="term" value="C:cytosol"/>
    <property type="evidence" value="ECO:0007669"/>
    <property type="project" value="TreeGrafter"/>
</dbReference>
<keyword evidence="8 11" id="KW-0520">NAD</keyword>
<accession>A0A0J1IL51</accession>
<dbReference type="SUPFAM" id="SSF53720">
    <property type="entry name" value="ALDH-like"/>
    <property type="match status" value="1"/>
</dbReference>
<evidence type="ECO:0000256" key="14">
    <source>
        <dbReference type="RuleBase" id="RU004175"/>
    </source>
</evidence>
<keyword evidence="6 8" id="KW-0560">Oxidoreductase</keyword>
<evidence type="ECO:0000256" key="3">
    <source>
        <dbReference type="ARBA" id="ARBA00012965"/>
    </source>
</evidence>
<keyword evidence="8" id="KW-0028">Amino-acid biosynthesis</keyword>
<dbReference type="CDD" id="cd06572">
    <property type="entry name" value="Histidinol_dh"/>
    <property type="match status" value="1"/>
</dbReference>
<dbReference type="InterPro" id="IPR022695">
    <property type="entry name" value="Histidinol_DH_monofunct"/>
</dbReference>
<dbReference type="AlphaFoldDB" id="A0A0J1IL51"/>
<dbReference type="GO" id="GO:0000105">
    <property type="term" value="P:L-histidine biosynthetic process"/>
    <property type="evidence" value="ECO:0007669"/>
    <property type="project" value="UniProtKB-UniRule"/>
</dbReference>
<comment type="cofactor">
    <cofactor evidence="8 13">
        <name>Zn(2+)</name>
        <dbReference type="ChEBI" id="CHEBI:29105"/>
    </cofactor>
    <text evidence="8 13">Binds 1 zinc ion per subunit.</text>
</comment>
<feature type="binding site" evidence="8 11">
    <location>
        <position position="187"/>
    </location>
    <ligand>
        <name>NAD(+)</name>
        <dbReference type="ChEBI" id="CHEBI:57540"/>
    </ligand>
</feature>
<dbReference type="GO" id="GO:0008270">
    <property type="term" value="F:zinc ion binding"/>
    <property type="evidence" value="ECO:0007669"/>
    <property type="project" value="UniProtKB-UniRule"/>
</dbReference>